<comment type="similarity">
    <text evidence="1 5 6">Belongs to the peptidase S8 family.</text>
</comment>
<keyword evidence="4 5" id="KW-0720">Serine protease</keyword>
<dbReference type="Pfam" id="PF00082">
    <property type="entry name" value="Peptidase_S8"/>
    <property type="match status" value="1"/>
</dbReference>
<evidence type="ECO:0000259" key="7">
    <source>
        <dbReference type="Pfam" id="PF00082"/>
    </source>
</evidence>
<dbReference type="InterPro" id="IPR015500">
    <property type="entry name" value="Peptidase_S8_subtilisin-rel"/>
</dbReference>
<dbReference type="InterPro" id="IPR036852">
    <property type="entry name" value="Peptidase_S8/S53_dom_sf"/>
</dbReference>
<dbReference type="PROSITE" id="PS51892">
    <property type="entry name" value="SUBTILASE"/>
    <property type="match status" value="1"/>
</dbReference>
<feature type="active site" description="Charge relay system" evidence="5">
    <location>
        <position position="189"/>
    </location>
</feature>
<dbReference type="Proteomes" id="UP001595752">
    <property type="component" value="Unassembled WGS sequence"/>
</dbReference>
<feature type="active site" description="Charge relay system" evidence="5">
    <location>
        <position position="157"/>
    </location>
</feature>
<accession>A0ABV8BAE9</accession>
<evidence type="ECO:0000313" key="8">
    <source>
        <dbReference type="EMBL" id="MFC3886137.1"/>
    </source>
</evidence>
<dbReference type="InterPro" id="IPR023827">
    <property type="entry name" value="Peptidase_S8_Asp-AS"/>
</dbReference>
<evidence type="ECO:0000256" key="5">
    <source>
        <dbReference type="PROSITE-ProRule" id="PRU01240"/>
    </source>
</evidence>
<dbReference type="PROSITE" id="PS00138">
    <property type="entry name" value="SUBTILASE_SER"/>
    <property type="match status" value="1"/>
</dbReference>
<evidence type="ECO:0000256" key="3">
    <source>
        <dbReference type="ARBA" id="ARBA00022801"/>
    </source>
</evidence>
<reference evidence="9" key="1">
    <citation type="journal article" date="2019" name="Int. J. Syst. Evol. Microbiol.">
        <title>The Global Catalogue of Microorganisms (GCM) 10K type strain sequencing project: providing services to taxonomists for standard genome sequencing and annotation.</title>
        <authorList>
            <consortium name="The Broad Institute Genomics Platform"/>
            <consortium name="The Broad Institute Genome Sequencing Center for Infectious Disease"/>
            <person name="Wu L."/>
            <person name="Ma J."/>
        </authorList>
    </citation>
    <scope>NUCLEOTIDE SEQUENCE [LARGE SCALE GENOMIC DNA]</scope>
    <source>
        <strain evidence="9">CCUG 61889</strain>
    </source>
</reference>
<dbReference type="InterPro" id="IPR000209">
    <property type="entry name" value="Peptidase_S8/S53_dom"/>
</dbReference>
<evidence type="ECO:0000256" key="6">
    <source>
        <dbReference type="RuleBase" id="RU003355"/>
    </source>
</evidence>
<dbReference type="SUPFAM" id="SSF52743">
    <property type="entry name" value="Subtilisin-like"/>
    <property type="match status" value="1"/>
</dbReference>
<dbReference type="InterPro" id="IPR023828">
    <property type="entry name" value="Peptidase_S8_Ser-AS"/>
</dbReference>
<dbReference type="RefSeq" id="WP_377918505.1">
    <property type="nucleotide sequence ID" value="NZ_JBHRZT010000072.1"/>
</dbReference>
<evidence type="ECO:0000256" key="4">
    <source>
        <dbReference type="ARBA" id="ARBA00022825"/>
    </source>
</evidence>
<evidence type="ECO:0000256" key="2">
    <source>
        <dbReference type="ARBA" id="ARBA00022670"/>
    </source>
</evidence>
<evidence type="ECO:0000256" key="1">
    <source>
        <dbReference type="ARBA" id="ARBA00011073"/>
    </source>
</evidence>
<feature type="domain" description="Peptidase S8/S53" evidence="7">
    <location>
        <begin position="148"/>
        <end position="421"/>
    </location>
</feature>
<dbReference type="PANTHER" id="PTHR43806:SF65">
    <property type="entry name" value="SERINE PROTEASE APRX"/>
    <property type="match status" value="1"/>
</dbReference>
<dbReference type="CDD" id="cd07487">
    <property type="entry name" value="Peptidases_S8_1"/>
    <property type="match status" value="1"/>
</dbReference>
<dbReference type="PROSITE" id="PS00136">
    <property type="entry name" value="SUBTILASE_ASP"/>
    <property type="match status" value="1"/>
</dbReference>
<comment type="caution">
    <text evidence="8">The sequence shown here is derived from an EMBL/GenBank/DDBJ whole genome shotgun (WGS) entry which is preliminary data.</text>
</comment>
<keyword evidence="3 5" id="KW-0378">Hydrolase</keyword>
<gene>
    <name evidence="8" type="ORF">ACFOU2_22685</name>
</gene>
<dbReference type="EC" id="3.4.-.-" evidence="8"/>
<organism evidence="8 9">
    <name type="scientific">Bacillus songklensis</name>
    <dbReference type="NCBI Taxonomy" id="1069116"/>
    <lineage>
        <taxon>Bacteria</taxon>
        <taxon>Bacillati</taxon>
        <taxon>Bacillota</taxon>
        <taxon>Bacilli</taxon>
        <taxon>Bacillales</taxon>
        <taxon>Bacillaceae</taxon>
        <taxon>Bacillus</taxon>
    </lineage>
</organism>
<dbReference type="InterPro" id="IPR022398">
    <property type="entry name" value="Peptidase_S8_His-AS"/>
</dbReference>
<evidence type="ECO:0000313" key="9">
    <source>
        <dbReference type="Proteomes" id="UP001595752"/>
    </source>
</evidence>
<dbReference type="GO" id="GO:0016787">
    <property type="term" value="F:hydrolase activity"/>
    <property type="evidence" value="ECO:0007669"/>
    <property type="project" value="UniProtKB-KW"/>
</dbReference>
<dbReference type="PRINTS" id="PR00723">
    <property type="entry name" value="SUBTILISIN"/>
</dbReference>
<dbReference type="Gene3D" id="3.40.50.200">
    <property type="entry name" value="Peptidase S8/S53 domain"/>
    <property type="match status" value="1"/>
</dbReference>
<keyword evidence="2 5" id="KW-0645">Protease</keyword>
<sequence length="445" mass="48574">MFGYSMVKTVRTHAHKMDRPLRAALLNLYKPFKWTPCFMHKMLEGWIKTSKRIGVIMEFDESDCSFEAACNEVREITHRHFKCKIRQEFSHVSCISLEVTPAALEEMLESIPSVKKVYENREVRALLDTAIPSANAKKIVRNGTTLTGQGVTIAVIDTGIYPHPDLQGRITAFVDFINQRTEPYDDNGHGTHCAGDAAGNGTASSGQYMGAAPEANVIGVKVLNKLGSGSLETVMQGIDWCIQYNENPENESKINVISMSLGSTPQSYKNENDDPMVKYVELAWNSGIIVCAAAGNDGPDEATIASPGISNQIITVGALDDRSTVETRADDDVASFSSRGPTPYDVTKPDILAPGVNIISLRSPNSYLDKLQKSSRIGSDYFVLSGTSMATPICAGIAALILQAKPHASPQEVKHLLKNGTVLWKDRNPYIYGAGYINAENSIPR</sequence>
<dbReference type="InterPro" id="IPR050131">
    <property type="entry name" value="Peptidase_S8_subtilisin-like"/>
</dbReference>
<dbReference type="PROSITE" id="PS00137">
    <property type="entry name" value="SUBTILASE_HIS"/>
    <property type="match status" value="1"/>
</dbReference>
<name>A0ABV8BAE9_9BACI</name>
<feature type="active site" description="Charge relay system" evidence="5">
    <location>
        <position position="388"/>
    </location>
</feature>
<dbReference type="EMBL" id="JBHRZT010000072">
    <property type="protein sequence ID" value="MFC3886137.1"/>
    <property type="molecule type" value="Genomic_DNA"/>
</dbReference>
<dbReference type="PANTHER" id="PTHR43806">
    <property type="entry name" value="PEPTIDASE S8"/>
    <property type="match status" value="1"/>
</dbReference>
<protein>
    <submittedName>
        <fullName evidence="8">S8 family peptidase</fullName>
        <ecNumber evidence="8">3.4.-.-</ecNumber>
    </submittedName>
</protein>
<keyword evidence="9" id="KW-1185">Reference proteome</keyword>
<proteinExistence type="inferred from homology"/>